<reference evidence="2" key="1">
    <citation type="journal article" date="2020" name="mSystems">
        <title>Genome- and Community-Level Interaction Insights into Carbon Utilization and Element Cycling Functions of Hydrothermarchaeota in Hydrothermal Sediment.</title>
        <authorList>
            <person name="Zhou Z."/>
            <person name="Liu Y."/>
            <person name="Xu W."/>
            <person name="Pan J."/>
            <person name="Luo Z.H."/>
            <person name="Li M."/>
        </authorList>
    </citation>
    <scope>NUCLEOTIDE SEQUENCE [LARGE SCALE GENOMIC DNA]</scope>
    <source>
        <strain evidence="2">HyVt-233</strain>
    </source>
</reference>
<dbReference type="InterPro" id="IPR002035">
    <property type="entry name" value="VWF_A"/>
</dbReference>
<dbReference type="PROSITE" id="PS50234">
    <property type="entry name" value="VWFA"/>
    <property type="match status" value="1"/>
</dbReference>
<gene>
    <name evidence="2" type="ORF">ENG63_11305</name>
</gene>
<protein>
    <submittedName>
        <fullName evidence="2">VWA domain-containing protein</fullName>
    </submittedName>
</protein>
<evidence type="ECO:0000259" key="1">
    <source>
        <dbReference type="PROSITE" id="PS50234"/>
    </source>
</evidence>
<sequence length="580" mass="67070">MSKEHLLELIKIISTALGDDIGLKIKAGKWWSYDFEKNEITFPEEFLLNYSPEQVIGFSIHEAGHRQITRIDLRKEEFKLFYSKNSFKLLLSVFEDARANNWMISLFPGANYYLGIIYDELVPEDLTTSQYLKSLQREIKVPDLHPYILYPYLEYILGVIYYWRFKKLPNIINQKTKQALKKTFSYFDEIFNCLPKKDAGEKERFVSGYKAVQLIKQYILEEYKKLIKESIENVSKALKENQIESGGNVSQKDLYSQAIGFIEEKAKELAEKLSPKIQRPDEGNIERQVGIPSTSLPQSFSELTFKDFIKETKRLEKCRQSICPYEQFYNQIGNIIQHLTGVLENYFLKNRRLRYQGYFKSGQRPDLRKVMNQSRKIQEKIPLEKDDLAVFLRRKLPTEREHRIALVLDESGSMSEPKRSAALAGLLLFIESLEQLNIDYAVIGFSETVIVHKEFGKGLSRAERENLFEEVSMYIPSGLTADADALALAIKLILEAPEDIIKLIIMISDGEGNINRTGKSFVELQEEAFKKDITVVGIGLGERASSVLKRYQLPILVKEIEELPKTLAKVLEERIVFECQ</sequence>
<name>A0A7C0U4H4_DESA2</name>
<dbReference type="InterPro" id="IPR036465">
    <property type="entry name" value="vWFA_dom_sf"/>
</dbReference>
<dbReference type="SMART" id="SM00327">
    <property type="entry name" value="VWA"/>
    <property type="match status" value="1"/>
</dbReference>
<dbReference type="Gene3D" id="3.40.50.410">
    <property type="entry name" value="von Willebrand factor, type A domain"/>
    <property type="match status" value="1"/>
</dbReference>
<dbReference type="SUPFAM" id="SSF53300">
    <property type="entry name" value="vWA-like"/>
    <property type="match status" value="1"/>
</dbReference>
<proteinExistence type="predicted"/>
<organism evidence="2">
    <name type="scientific">Desulfofervidus auxilii</name>
    <dbReference type="NCBI Taxonomy" id="1621989"/>
    <lineage>
        <taxon>Bacteria</taxon>
        <taxon>Pseudomonadati</taxon>
        <taxon>Thermodesulfobacteriota</taxon>
        <taxon>Candidatus Desulfofervidia</taxon>
        <taxon>Candidatus Desulfofervidales</taxon>
        <taxon>Candidatus Desulfofervidaceae</taxon>
        <taxon>Candidatus Desulfofervidus</taxon>
    </lineage>
</organism>
<accession>A0A7C0U4H4</accession>
<comment type="caution">
    <text evidence="2">The sequence shown here is derived from an EMBL/GenBank/DDBJ whole genome shotgun (WGS) entry which is preliminary data.</text>
</comment>
<evidence type="ECO:0000313" key="2">
    <source>
        <dbReference type="EMBL" id="HDD45423.1"/>
    </source>
</evidence>
<dbReference type="EMBL" id="DRBS01000419">
    <property type="protein sequence ID" value="HDD45423.1"/>
    <property type="molecule type" value="Genomic_DNA"/>
</dbReference>
<dbReference type="Proteomes" id="UP000886289">
    <property type="component" value="Unassembled WGS sequence"/>
</dbReference>
<feature type="domain" description="VWFA" evidence="1">
    <location>
        <begin position="403"/>
        <end position="563"/>
    </location>
</feature>
<dbReference type="Pfam" id="PF00092">
    <property type="entry name" value="VWA"/>
    <property type="match status" value="1"/>
</dbReference>
<dbReference type="AlphaFoldDB" id="A0A7C0U4H4"/>